<dbReference type="EMBL" id="AP006618">
    <property type="protein sequence ID" value="BAD59811.1"/>
    <property type="molecule type" value="Genomic_DNA"/>
</dbReference>
<feature type="region of interest" description="Disordered" evidence="1">
    <location>
        <begin position="100"/>
        <end position="126"/>
    </location>
</feature>
<dbReference type="Pfam" id="PF09203">
    <property type="entry name" value="MspA"/>
    <property type="match status" value="1"/>
</dbReference>
<dbReference type="InterPro" id="IPR015286">
    <property type="entry name" value="Porin_fam_mycobact-type"/>
</dbReference>
<dbReference type="HOGENOM" id="CLU_067810_1_0_11"/>
<keyword evidence="3" id="KW-1185">Reference proteome</keyword>
<reference evidence="2 3" key="1">
    <citation type="journal article" date="2004" name="Proc. Natl. Acad. Sci. U.S.A.">
        <title>The complete genomic sequence of Nocardia farcinica IFM 10152.</title>
        <authorList>
            <person name="Ishikawa J."/>
            <person name="Yamashita A."/>
            <person name="Mikami Y."/>
            <person name="Hoshino Y."/>
            <person name="Kurita H."/>
            <person name="Hotta K."/>
            <person name="Shiba T."/>
            <person name="Hattori M."/>
        </authorList>
    </citation>
    <scope>NUCLEOTIDE SEQUENCE [LARGE SCALE GENOMIC DNA]</scope>
    <source>
        <strain evidence="2 3">IFM 10152</strain>
    </source>
</reference>
<evidence type="ECO:0000313" key="2">
    <source>
        <dbReference type="EMBL" id="BAD59811.1"/>
    </source>
</evidence>
<dbReference type="AlphaFoldDB" id="Q5YPT0"/>
<evidence type="ECO:0000256" key="1">
    <source>
        <dbReference type="SAM" id="MobiDB-lite"/>
    </source>
</evidence>
<dbReference type="KEGG" id="nfa:NFA_49590"/>
<protein>
    <recommendedName>
        <fullName evidence="4">MspA</fullName>
    </recommendedName>
</protein>
<dbReference type="Proteomes" id="UP000006820">
    <property type="component" value="Chromosome"/>
</dbReference>
<accession>Q5YPT0</accession>
<proteinExistence type="predicted"/>
<name>Q5YPT0_NOCFA</name>
<organism evidence="2 3">
    <name type="scientific">Nocardia farcinica (strain IFM 10152)</name>
    <dbReference type="NCBI Taxonomy" id="247156"/>
    <lineage>
        <taxon>Bacteria</taxon>
        <taxon>Bacillati</taxon>
        <taxon>Actinomycetota</taxon>
        <taxon>Actinomycetes</taxon>
        <taxon>Mycobacteriales</taxon>
        <taxon>Nocardiaceae</taxon>
        <taxon>Nocardia</taxon>
    </lineage>
</organism>
<gene>
    <name evidence="2" type="ordered locus">NFA_49590</name>
</gene>
<dbReference type="eggNOG" id="ENOG5033RRN">
    <property type="taxonomic scope" value="Bacteria"/>
</dbReference>
<evidence type="ECO:0008006" key="4">
    <source>
        <dbReference type="Google" id="ProtNLM"/>
    </source>
</evidence>
<feature type="compositionally biased region" description="Low complexity" evidence="1">
    <location>
        <begin position="102"/>
        <end position="124"/>
    </location>
</feature>
<sequence>MVEVDCLNLMRGSMSENRTKGLRHGVRAAGVGAAAAVAMGLLSTGAANADTFVPLPDGQKVGPGVTVTRTGEHAIVSPSMAANGAGRVVWVSGNASADVTVTPEGEVGPNNGPTGNPGSNNSSTHGASQLNTGYIVGCQVSIGDDAISAGLAGGIDLNGGSIGGSIGLDLGPGEVKFVQIDYKDILKPGVYSVEYQDVEIEIQGCAGYAQARSYTVVEIIGDHYSKTTLYGMPFSIG</sequence>
<evidence type="ECO:0000313" key="3">
    <source>
        <dbReference type="Proteomes" id="UP000006820"/>
    </source>
</evidence>